<sequence>MKPQSSAAYVLTGTEAFMEPRTLQYRLEKYTQACGLEGVHFHTLRHTFATRAVEVGFEVKSLSEILGHTSVTITLDRYVHASLELKRDNMQKLKVVGL</sequence>
<dbReference type="GO" id="GO:0006310">
    <property type="term" value="P:DNA recombination"/>
    <property type="evidence" value="ECO:0007669"/>
    <property type="project" value="UniProtKB-KW"/>
</dbReference>
<name>K1UG48_9ZZZZ</name>
<dbReference type="InterPro" id="IPR011010">
    <property type="entry name" value="DNA_brk_join_enz"/>
</dbReference>
<gene>
    <name evidence="3" type="ORF">LEA_04274</name>
</gene>
<evidence type="ECO:0000259" key="2">
    <source>
        <dbReference type="PROSITE" id="PS51898"/>
    </source>
</evidence>
<accession>K1UG48</accession>
<organism evidence="3">
    <name type="scientific">human gut metagenome</name>
    <dbReference type="NCBI Taxonomy" id="408170"/>
    <lineage>
        <taxon>unclassified sequences</taxon>
        <taxon>metagenomes</taxon>
        <taxon>organismal metagenomes</taxon>
    </lineage>
</organism>
<feature type="domain" description="Tyr recombinase" evidence="2">
    <location>
        <begin position="1"/>
        <end position="91"/>
    </location>
</feature>
<comment type="caution">
    <text evidence="3">The sequence shown here is derived from an EMBL/GenBank/DDBJ whole genome shotgun (WGS) entry which is preliminary data.</text>
</comment>
<dbReference type="InterPro" id="IPR002104">
    <property type="entry name" value="Integrase_catalytic"/>
</dbReference>
<keyword evidence="1" id="KW-0233">DNA recombination</keyword>
<dbReference type="GO" id="GO:0003677">
    <property type="term" value="F:DNA binding"/>
    <property type="evidence" value="ECO:0007669"/>
    <property type="project" value="InterPro"/>
</dbReference>
<dbReference type="EMBL" id="AJWY01002819">
    <property type="protein sequence ID" value="EKC77240.1"/>
    <property type="molecule type" value="Genomic_DNA"/>
</dbReference>
<dbReference type="AlphaFoldDB" id="K1UG48"/>
<dbReference type="SUPFAM" id="SSF56349">
    <property type="entry name" value="DNA breaking-rejoining enzymes"/>
    <property type="match status" value="1"/>
</dbReference>
<dbReference type="PROSITE" id="PS51898">
    <property type="entry name" value="TYR_RECOMBINASE"/>
    <property type="match status" value="1"/>
</dbReference>
<evidence type="ECO:0000256" key="1">
    <source>
        <dbReference type="ARBA" id="ARBA00023172"/>
    </source>
</evidence>
<evidence type="ECO:0000313" key="3">
    <source>
        <dbReference type="EMBL" id="EKC77240.1"/>
    </source>
</evidence>
<dbReference type="Pfam" id="PF00589">
    <property type="entry name" value="Phage_integrase"/>
    <property type="match status" value="1"/>
</dbReference>
<dbReference type="Gene3D" id="1.10.443.10">
    <property type="entry name" value="Intergrase catalytic core"/>
    <property type="match status" value="1"/>
</dbReference>
<reference evidence="3" key="1">
    <citation type="journal article" date="2013" name="Environ. Microbiol.">
        <title>Microbiota from the distal guts of lean and obese adolescents exhibit partial functional redundancy besides clear differences in community structure.</title>
        <authorList>
            <person name="Ferrer M."/>
            <person name="Ruiz A."/>
            <person name="Lanza F."/>
            <person name="Haange S.B."/>
            <person name="Oberbach A."/>
            <person name="Till H."/>
            <person name="Bargiela R."/>
            <person name="Campoy C."/>
            <person name="Segura M.T."/>
            <person name="Richter M."/>
            <person name="von Bergen M."/>
            <person name="Seifert J."/>
            <person name="Suarez A."/>
        </authorList>
    </citation>
    <scope>NUCLEOTIDE SEQUENCE</scope>
</reference>
<dbReference type="GO" id="GO:0015074">
    <property type="term" value="P:DNA integration"/>
    <property type="evidence" value="ECO:0007669"/>
    <property type="project" value="InterPro"/>
</dbReference>
<dbReference type="InterPro" id="IPR013762">
    <property type="entry name" value="Integrase-like_cat_sf"/>
</dbReference>
<protein>
    <submittedName>
        <fullName evidence="3">Transposase</fullName>
    </submittedName>
</protein>
<proteinExistence type="predicted"/>